<reference evidence="1" key="1">
    <citation type="journal article" date="2020" name="Stud. Mycol.">
        <title>101 Dothideomycetes genomes: a test case for predicting lifestyles and emergence of pathogens.</title>
        <authorList>
            <person name="Haridas S."/>
            <person name="Albert R."/>
            <person name="Binder M."/>
            <person name="Bloem J."/>
            <person name="Labutti K."/>
            <person name="Salamov A."/>
            <person name="Andreopoulos B."/>
            <person name="Baker S."/>
            <person name="Barry K."/>
            <person name="Bills G."/>
            <person name="Bluhm B."/>
            <person name="Cannon C."/>
            <person name="Castanera R."/>
            <person name="Culley D."/>
            <person name="Daum C."/>
            <person name="Ezra D."/>
            <person name="Gonzalez J."/>
            <person name="Henrissat B."/>
            <person name="Kuo A."/>
            <person name="Liang C."/>
            <person name="Lipzen A."/>
            <person name="Lutzoni F."/>
            <person name="Magnuson J."/>
            <person name="Mondo S."/>
            <person name="Nolan M."/>
            <person name="Ohm R."/>
            <person name="Pangilinan J."/>
            <person name="Park H.-J."/>
            <person name="Ramirez L."/>
            <person name="Alfaro M."/>
            <person name="Sun H."/>
            <person name="Tritt A."/>
            <person name="Yoshinaga Y."/>
            <person name="Zwiers L.-H."/>
            <person name="Turgeon B."/>
            <person name="Goodwin S."/>
            <person name="Spatafora J."/>
            <person name="Crous P."/>
            <person name="Grigoriev I."/>
        </authorList>
    </citation>
    <scope>NUCLEOTIDE SEQUENCE</scope>
    <source>
        <strain evidence="1">ATCC 200398</strain>
    </source>
</reference>
<dbReference type="EMBL" id="MU003500">
    <property type="protein sequence ID" value="KAF2473271.1"/>
    <property type="molecule type" value="Genomic_DNA"/>
</dbReference>
<comment type="caution">
    <text evidence="1">The sequence shown here is derived from an EMBL/GenBank/DDBJ whole genome shotgun (WGS) entry which is preliminary data.</text>
</comment>
<gene>
    <name evidence="1" type="ORF">BDR25DRAFT_387418</name>
</gene>
<evidence type="ECO:0000313" key="2">
    <source>
        <dbReference type="Proteomes" id="UP000799755"/>
    </source>
</evidence>
<name>A0ACB6R4A6_9PLEO</name>
<proteinExistence type="predicted"/>
<sequence length="323" mass="35182">MFFATLVAWPLLGNLTCEETYTHCTKSENIGWRYFMIIMAGVAIIMFFLRFVCFTIFESPKYLIGKGRDADAVKIVHEVAKRNGKTSEVCEQLAGGELAVPIRQSQARAALERNLEKVDLTHIKALFATKKLAFSTSLITVIWAFIGLGFPLYNAFLPFIQATRGADFGDGSTYLTYRNSFIIAVLGVPGCLLGGLLVEPSFIGRKGTISVSIVLTGVFLFYSTTAVTSSALFGWNCAYNFMSKIMYAVLYAYTPEIFLTKDRGTGNAITASVNRVFGIIAPIIAMFGNLETAASVYVSGALFVAAGLLVLALPFESRGKASM</sequence>
<keyword evidence="2" id="KW-1185">Reference proteome</keyword>
<dbReference type="Proteomes" id="UP000799755">
    <property type="component" value="Unassembled WGS sequence"/>
</dbReference>
<evidence type="ECO:0000313" key="1">
    <source>
        <dbReference type="EMBL" id="KAF2473271.1"/>
    </source>
</evidence>
<accession>A0ACB6R4A6</accession>
<protein>
    <submittedName>
        <fullName evidence="1">MFS general substrate transporter</fullName>
    </submittedName>
</protein>
<organism evidence="1 2">
    <name type="scientific">Lindgomyces ingoldianus</name>
    <dbReference type="NCBI Taxonomy" id="673940"/>
    <lineage>
        <taxon>Eukaryota</taxon>
        <taxon>Fungi</taxon>
        <taxon>Dikarya</taxon>
        <taxon>Ascomycota</taxon>
        <taxon>Pezizomycotina</taxon>
        <taxon>Dothideomycetes</taxon>
        <taxon>Pleosporomycetidae</taxon>
        <taxon>Pleosporales</taxon>
        <taxon>Lindgomycetaceae</taxon>
        <taxon>Lindgomyces</taxon>
    </lineage>
</organism>